<evidence type="ECO:0000313" key="2">
    <source>
        <dbReference type="Proteomes" id="UP001163324"/>
    </source>
</evidence>
<reference evidence="1" key="1">
    <citation type="submission" date="2022-10" db="EMBL/GenBank/DDBJ databases">
        <title>Complete Genome of Trichothecium roseum strain YXFP-22015, a Plant Pathogen Isolated from Citrus.</title>
        <authorList>
            <person name="Wang Y."/>
            <person name="Zhu L."/>
        </authorList>
    </citation>
    <scope>NUCLEOTIDE SEQUENCE</scope>
    <source>
        <strain evidence="1">YXFP-22015</strain>
    </source>
</reference>
<organism evidence="1 2">
    <name type="scientific">Trichothecium roseum</name>
    <dbReference type="NCBI Taxonomy" id="47278"/>
    <lineage>
        <taxon>Eukaryota</taxon>
        <taxon>Fungi</taxon>
        <taxon>Dikarya</taxon>
        <taxon>Ascomycota</taxon>
        <taxon>Pezizomycotina</taxon>
        <taxon>Sordariomycetes</taxon>
        <taxon>Hypocreomycetidae</taxon>
        <taxon>Hypocreales</taxon>
        <taxon>Hypocreales incertae sedis</taxon>
        <taxon>Trichothecium</taxon>
    </lineage>
</organism>
<dbReference type="Proteomes" id="UP001163324">
    <property type="component" value="Chromosome 4"/>
</dbReference>
<sequence>MTTATQTEHHEVHELTSRAPWAQNGDSDPIPGRPEDKTHGGLDRRTALKLLSAMFSFFLAGINDGSVGSIIPYLIRDYNITTAIVSVAYGANFLGWVTAALSNTHLCQFFGTGSMLAIGAFCQIIAHALRSWHPPFGLFAATFWLVSMGQAFNDTHANTFVASTKGAHRWLAGIHASYMGGCLVGPFAATAVASTNSPSQWNLFYIVPCGLGVVNLLFIIYTFRDSLQVKRKASPPSSARAEQEEEEGGNAPFEVAESRNQGAMKLIKSTLSKRSVWLLSMFYFFHIGSQITANGWVVEYLVEVRHGDLSQMGYIPAGFNGGCLLSRILLAEPTYRLGEKRMVFIYCVLAVALQLVFWLVPNIIASSIAISLIGFVMGPLFATGISLGSKLFPPEEHSTALAFVFVFAGMGGSLFPIITGVVASAVGVAVLQPILIGLLTVTTTSWVLVPKPKTGSVNPALHQE</sequence>
<gene>
    <name evidence="1" type="ORF">N3K66_004474</name>
</gene>
<name>A0ACC0V1Q8_9HYPO</name>
<dbReference type="EMBL" id="CM047943">
    <property type="protein sequence ID" value="KAI9900212.1"/>
    <property type="molecule type" value="Genomic_DNA"/>
</dbReference>
<accession>A0ACC0V1Q8</accession>
<keyword evidence="2" id="KW-1185">Reference proteome</keyword>
<protein>
    <submittedName>
        <fullName evidence="1">Uncharacterized protein</fullName>
    </submittedName>
</protein>
<comment type="caution">
    <text evidence="1">The sequence shown here is derived from an EMBL/GenBank/DDBJ whole genome shotgun (WGS) entry which is preliminary data.</text>
</comment>
<evidence type="ECO:0000313" key="1">
    <source>
        <dbReference type="EMBL" id="KAI9900212.1"/>
    </source>
</evidence>
<proteinExistence type="predicted"/>